<protein>
    <recommendedName>
        <fullName evidence="6">FAD dependent oxidoreductase domain-containing protein</fullName>
    </recommendedName>
</protein>
<dbReference type="PANTHER" id="PTHR10961">
    <property type="entry name" value="PEROXISOMAL SARCOSINE OXIDASE"/>
    <property type="match status" value="1"/>
</dbReference>
<evidence type="ECO:0000256" key="4">
    <source>
        <dbReference type="ARBA" id="ARBA00022827"/>
    </source>
</evidence>
<dbReference type="PROSITE" id="PS51257">
    <property type="entry name" value="PROKAR_LIPOPROTEIN"/>
    <property type="match status" value="1"/>
</dbReference>
<evidence type="ECO:0000256" key="1">
    <source>
        <dbReference type="ARBA" id="ARBA00001974"/>
    </source>
</evidence>
<evidence type="ECO:0000313" key="7">
    <source>
        <dbReference type="EMBL" id="ETW04890.1"/>
    </source>
</evidence>
<dbReference type="Gene3D" id="3.50.50.60">
    <property type="entry name" value="FAD/NAD(P)-binding domain"/>
    <property type="match status" value="1"/>
</dbReference>
<evidence type="ECO:0000256" key="5">
    <source>
        <dbReference type="ARBA" id="ARBA00023002"/>
    </source>
</evidence>
<dbReference type="GO" id="GO:0050660">
    <property type="term" value="F:flavin adenine dinucleotide binding"/>
    <property type="evidence" value="ECO:0007669"/>
    <property type="project" value="InterPro"/>
</dbReference>
<dbReference type="OrthoDB" id="424974at2759"/>
<dbReference type="NCBIfam" id="NF008425">
    <property type="entry name" value="PRK11259.1"/>
    <property type="match status" value="1"/>
</dbReference>
<dbReference type="InterPro" id="IPR036188">
    <property type="entry name" value="FAD/NAD-bd_sf"/>
</dbReference>
<keyword evidence="5" id="KW-0560">Oxidoreductase</keyword>
<keyword evidence="9" id="KW-1185">Reference proteome</keyword>
<evidence type="ECO:0000313" key="8">
    <source>
        <dbReference type="EMBL" id="RHY32602.1"/>
    </source>
</evidence>
<reference evidence="7" key="1">
    <citation type="submission" date="2013-12" db="EMBL/GenBank/DDBJ databases">
        <title>The Genome Sequence of Aphanomyces invadans NJM9701.</title>
        <authorList>
            <consortium name="The Broad Institute Genomics Platform"/>
            <person name="Russ C."/>
            <person name="Tyler B."/>
            <person name="van West P."/>
            <person name="Dieguez-Uribeondo J."/>
            <person name="Young S.K."/>
            <person name="Zeng Q."/>
            <person name="Gargeya S."/>
            <person name="Fitzgerald M."/>
            <person name="Abouelleil A."/>
            <person name="Alvarado L."/>
            <person name="Chapman S.B."/>
            <person name="Gainer-Dewar J."/>
            <person name="Goldberg J."/>
            <person name="Griggs A."/>
            <person name="Gujja S."/>
            <person name="Hansen M."/>
            <person name="Howarth C."/>
            <person name="Imamovic A."/>
            <person name="Ireland A."/>
            <person name="Larimer J."/>
            <person name="McCowan C."/>
            <person name="Murphy C."/>
            <person name="Pearson M."/>
            <person name="Poon T.W."/>
            <person name="Priest M."/>
            <person name="Roberts A."/>
            <person name="Saif S."/>
            <person name="Shea T."/>
            <person name="Sykes S."/>
            <person name="Wortman J."/>
            <person name="Nusbaum C."/>
            <person name="Birren B."/>
        </authorList>
    </citation>
    <scope>NUCLEOTIDE SEQUENCE [LARGE SCALE GENOMIC DNA]</scope>
    <source>
        <strain evidence="7">NJM9701</strain>
    </source>
</reference>
<dbReference type="EMBL" id="QUSY01000125">
    <property type="protein sequence ID" value="RHY32602.1"/>
    <property type="molecule type" value="Genomic_DNA"/>
</dbReference>
<dbReference type="GeneID" id="20081048"/>
<evidence type="ECO:0000259" key="6">
    <source>
        <dbReference type="Pfam" id="PF01266"/>
    </source>
</evidence>
<dbReference type="VEuPathDB" id="FungiDB:H310_03998"/>
<evidence type="ECO:0000313" key="9">
    <source>
        <dbReference type="Proteomes" id="UP000285060"/>
    </source>
</evidence>
<dbReference type="PANTHER" id="PTHR10961:SF7">
    <property type="entry name" value="FAD DEPENDENT OXIDOREDUCTASE DOMAIN-CONTAINING PROTEIN"/>
    <property type="match status" value="1"/>
</dbReference>
<dbReference type="RefSeq" id="XP_008866328.1">
    <property type="nucleotide sequence ID" value="XM_008868106.1"/>
</dbReference>
<dbReference type="InterPro" id="IPR045170">
    <property type="entry name" value="MTOX"/>
</dbReference>
<dbReference type="InterPro" id="IPR006076">
    <property type="entry name" value="FAD-dep_OxRdtase"/>
</dbReference>
<dbReference type="STRING" id="157072.A0A024UFD8"/>
<reference evidence="8 9" key="2">
    <citation type="submission" date="2018-08" db="EMBL/GenBank/DDBJ databases">
        <title>Aphanomyces genome sequencing and annotation.</title>
        <authorList>
            <person name="Minardi D."/>
            <person name="Oidtmann B."/>
            <person name="Van Der Giezen M."/>
            <person name="Studholme D.J."/>
        </authorList>
    </citation>
    <scope>NUCLEOTIDE SEQUENCE [LARGE SCALE GENOMIC DNA]</scope>
    <source>
        <strain evidence="8 9">NJM0002</strain>
    </source>
</reference>
<accession>A0A024UFD8</accession>
<evidence type="ECO:0000256" key="3">
    <source>
        <dbReference type="ARBA" id="ARBA00022630"/>
    </source>
</evidence>
<dbReference type="eggNOG" id="KOG2820">
    <property type="taxonomic scope" value="Eukaryota"/>
</dbReference>
<feature type="domain" description="FAD dependent oxidoreductase" evidence="6">
    <location>
        <begin position="7"/>
        <end position="366"/>
    </location>
</feature>
<name>A0A024UFD8_9STRA</name>
<proteinExistence type="inferred from homology"/>
<keyword evidence="4" id="KW-0274">FAD</keyword>
<gene>
    <name evidence="8" type="ORF">DYB32_002598</name>
    <name evidence="7" type="ORF">H310_03998</name>
</gene>
<dbReference type="Proteomes" id="UP000285060">
    <property type="component" value="Unassembled WGS sequence"/>
</dbReference>
<sequence length="402" mass="43618">MQKEDFDVIVLGLGGMGSSACFNLAQRGLSTLGIEQFGMAHALGSSHGKSRLIRKAYAEHPSYVPLLQRSYELWDELAALSGEDLFHRTGLLYVGHATDSEMLRGVEASAAIHGLPIDHLTASDCLAKHPSFIVPEGYRAIFEADAGYIVVERAVAAFCTQAERHGAELHFNEQVLSWNSTGDGVTVTTNYGAYRAKKLVVAAGPWASSVLSDAALPLTVHRVPLFWYDVPARSVPSLNGMPCFGFDMPYGFIYGFPHTPDDGLKIAAHVVNEATAVASNDPANVDRTTFPASEEALVRKCIQSCLPCVPSPVPPRSTVTCMYTMSPDGHFILDYHPSHANIVIAAGFSGHGYKFCPVVGEIIADLVQAKSSSYDFAFLRLHPTRWKDPHPASMSPRSRRAN</sequence>
<dbReference type="Pfam" id="PF01266">
    <property type="entry name" value="DAO"/>
    <property type="match status" value="1"/>
</dbReference>
<comment type="cofactor">
    <cofactor evidence="1">
        <name>FAD</name>
        <dbReference type="ChEBI" id="CHEBI:57692"/>
    </cofactor>
</comment>
<dbReference type="AlphaFoldDB" id="A0A024UFD8"/>
<dbReference type="EMBL" id="KI913957">
    <property type="protein sequence ID" value="ETW04890.1"/>
    <property type="molecule type" value="Genomic_DNA"/>
</dbReference>
<dbReference type="Gene3D" id="3.30.9.10">
    <property type="entry name" value="D-Amino Acid Oxidase, subunit A, domain 2"/>
    <property type="match status" value="1"/>
</dbReference>
<organism evidence="7">
    <name type="scientific">Aphanomyces invadans</name>
    <dbReference type="NCBI Taxonomy" id="157072"/>
    <lineage>
        <taxon>Eukaryota</taxon>
        <taxon>Sar</taxon>
        <taxon>Stramenopiles</taxon>
        <taxon>Oomycota</taxon>
        <taxon>Saprolegniomycetes</taxon>
        <taxon>Saprolegniales</taxon>
        <taxon>Verrucalvaceae</taxon>
        <taxon>Aphanomyces</taxon>
    </lineage>
</organism>
<dbReference type="SUPFAM" id="SSF51905">
    <property type="entry name" value="FAD/NAD(P)-binding domain"/>
    <property type="match status" value="1"/>
</dbReference>
<evidence type="ECO:0000256" key="2">
    <source>
        <dbReference type="ARBA" id="ARBA00010989"/>
    </source>
</evidence>
<dbReference type="SUPFAM" id="SSF54373">
    <property type="entry name" value="FAD-linked reductases, C-terminal domain"/>
    <property type="match status" value="1"/>
</dbReference>
<keyword evidence="3" id="KW-0285">Flavoprotein</keyword>
<comment type="similarity">
    <text evidence="2">Belongs to the MSOX/MTOX family.</text>
</comment>
<dbReference type="GO" id="GO:0008115">
    <property type="term" value="F:sarcosine oxidase activity"/>
    <property type="evidence" value="ECO:0007669"/>
    <property type="project" value="TreeGrafter"/>
</dbReference>